<accession>U9SUC4</accession>
<proteinExistence type="predicted"/>
<dbReference type="EMBL" id="KI299448">
    <property type="protein sequence ID" value="ERZ97642.1"/>
    <property type="molecule type" value="Genomic_DNA"/>
</dbReference>
<dbReference type="AlphaFoldDB" id="U9SUC4"/>
<protein>
    <submittedName>
        <fullName evidence="1">Uncharacterized protein</fullName>
    </submittedName>
</protein>
<evidence type="ECO:0000313" key="1">
    <source>
        <dbReference type="EMBL" id="ERZ97642.1"/>
    </source>
</evidence>
<reference evidence="1" key="1">
    <citation type="submission" date="2013-07" db="EMBL/GenBank/DDBJ databases">
        <title>The genome of an arbuscular mycorrhizal fungus provides insights into the evolution of the oldest plant symbiosis.</title>
        <authorList>
            <consortium name="DOE Joint Genome Institute"/>
            <person name="Tisserant E."/>
            <person name="Malbreil M."/>
            <person name="Kuo A."/>
            <person name="Kohler A."/>
            <person name="Symeonidi A."/>
            <person name="Balestrini R."/>
            <person name="Charron P."/>
            <person name="Duensing N."/>
            <person name="Frei-dit-Frey N."/>
            <person name="Gianinazzi-Pearson V."/>
            <person name="Gilbert B."/>
            <person name="Handa Y."/>
            <person name="Hijri M."/>
            <person name="Kaul R."/>
            <person name="Kawaguchi M."/>
            <person name="Krajinski F."/>
            <person name="Lammers P."/>
            <person name="Lapierre D."/>
            <person name="Masclaux F.G."/>
            <person name="Murat C."/>
            <person name="Morin E."/>
            <person name="Ndikumana S."/>
            <person name="Pagni M."/>
            <person name="Petitpierre D."/>
            <person name="Requena N."/>
            <person name="Rosikiewicz P."/>
            <person name="Riley R."/>
            <person name="Saito K."/>
            <person name="San Clemente H."/>
            <person name="Shapiro H."/>
            <person name="van Tuinen D."/>
            <person name="Becard G."/>
            <person name="Bonfante P."/>
            <person name="Paszkowski U."/>
            <person name="Shachar-Hill Y."/>
            <person name="Young J.P."/>
            <person name="Sanders I.R."/>
            <person name="Henrissat B."/>
            <person name="Rensing S.A."/>
            <person name="Grigoriev I.V."/>
            <person name="Corradi N."/>
            <person name="Roux C."/>
            <person name="Martin F."/>
        </authorList>
    </citation>
    <scope>NUCLEOTIDE SEQUENCE</scope>
    <source>
        <strain evidence="1">DAOM 197198</strain>
    </source>
</reference>
<gene>
    <name evidence="1" type="ORF">GLOINDRAFT_11373</name>
</gene>
<sequence>MVFGKMKFGETYRNLFGDLRSGDLSFCRYPNDKGSGQLSPFSEIRKSVECGYNKSAR</sequence>
<name>U9SUC4_RHIID</name>
<dbReference type="HOGENOM" id="CLU_2997653_0_0_1"/>
<organism evidence="1">
    <name type="scientific">Rhizophagus irregularis (strain DAOM 181602 / DAOM 197198 / MUCL 43194)</name>
    <name type="common">Arbuscular mycorrhizal fungus</name>
    <name type="synonym">Glomus intraradices</name>
    <dbReference type="NCBI Taxonomy" id="747089"/>
    <lineage>
        <taxon>Eukaryota</taxon>
        <taxon>Fungi</taxon>
        <taxon>Fungi incertae sedis</taxon>
        <taxon>Mucoromycota</taxon>
        <taxon>Glomeromycotina</taxon>
        <taxon>Glomeromycetes</taxon>
        <taxon>Glomerales</taxon>
        <taxon>Glomeraceae</taxon>
        <taxon>Rhizophagus</taxon>
    </lineage>
</organism>